<dbReference type="InterPro" id="IPR009057">
    <property type="entry name" value="Homeodomain-like_sf"/>
</dbReference>
<accession>A0A383R5V2</accession>
<reference evidence="6" key="1">
    <citation type="submission" date="2018-08" db="EMBL/GenBank/DDBJ databases">
        <authorList>
            <person name="Chevrot R."/>
        </authorList>
    </citation>
    <scope>NUCLEOTIDE SEQUENCE [LARGE SCALE GENOMIC DNA]</scope>
</reference>
<protein>
    <submittedName>
        <fullName evidence="5">AraC-like ligand binding domain-containing protein</fullName>
    </submittedName>
</protein>
<dbReference type="InterPro" id="IPR037923">
    <property type="entry name" value="HTH-like"/>
</dbReference>
<dbReference type="GO" id="GO:0043565">
    <property type="term" value="F:sequence-specific DNA binding"/>
    <property type="evidence" value="ECO:0007669"/>
    <property type="project" value="InterPro"/>
</dbReference>
<organism evidence="5 6">
    <name type="scientific">Paenibacillus alvei</name>
    <name type="common">Bacillus alvei</name>
    <dbReference type="NCBI Taxonomy" id="44250"/>
    <lineage>
        <taxon>Bacteria</taxon>
        <taxon>Bacillati</taxon>
        <taxon>Bacillota</taxon>
        <taxon>Bacilli</taxon>
        <taxon>Bacillales</taxon>
        <taxon>Paenibacillaceae</taxon>
        <taxon>Paenibacillus</taxon>
    </lineage>
</organism>
<sequence>MTDSLNYEAAKAATPTSDTEASVVSALETYTVASNPTYVEQEGLRVLFAGESQTVPSHKVGPKLYDYYLLHHIMDGQGNFSTETKTYELQAGDAFLIAPGRLVSYESDAAKPWKYCWIAFQGSSADDLVGRAGFSEQTPIIRADDHMDVPYQMKHITTAFQERSVAADLIAHGCLHLIMAKYAGMQRQLDDTNRLRPESEMQQTVRQAIQMMSTQYAHPLSIEHIAESLGYSRAYFSRIFKRITDMTPVTFLLKLRIDKGRQLLRERPDLTVEHIAASVGIPDALYFSRQFRRFYGQPPTTYRNQVMQPDSTYQRKS</sequence>
<keyword evidence="2" id="KW-0238">DNA-binding</keyword>
<evidence type="ECO:0000256" key="1">
    <source>
        <dbReference type="ARBA" id="ARBA00023015"/>
    </source>
</evidence>
<keyword evidence="1" id="KW-0805">Transcription regulation</keyword>
<evidence type="ECO:0000313" key="5">
    <source>
        <dbReference type="EMBL" id="SYX82328.1"/>
    </source>
</evidence>
<dbReference type="InterPro" id="IPR003313">
    <property type="entry name" value="AraC-bd"/>
</dbReference>
<dbReference type="Gene3D" id="2.60.120.280">
    <property type="entry name" value="Regulatory protein AraC"/>
    <property type="match status" value="1"/>
</dbReference>
<dbReference type="Pfam" id="PF12833">
    <property type="entry name" value="HTH_18"/>
    <property type="match status" value="1"/>
</dbReference>
<dbReference type="SMART" id="SM00342">
    <property type="entry name" value="HTH_ARAC"/>
    <property type="match status" value="1"/>
</dbReference>
<name>A0A383R5V2_PAEAL</name>
<feature type="domain" description="HTH araC/xylS-type" evidence="4">
    <location>
        <begin position="206"/>
        <end position="305"/>
    </location>
</feature>
<dbReference type="SUPFAM" id="SSF51215">
    <property type="entry name" value="Regulatory protein AraC"/>
    <property type="match status" value="1"/>
</dbReference>
<dbReference type="RefSeq" id="WP_138184716.1">
    <property type="nucleotide sequence ID" value="NZ_LS992241.1"/>
</dbReference>
<evidence type="ECO:0000313" key="6">
    <source>
        <dbReference type="Proteomes" id="UP000304148"/>
    </source>
</evidence>
<dbReference type="PROSITE" id="PS01124">
    <property type="entry name" value="HTH_ARAC_FAMILY_2"/>
    <property type="match status" value="1"/>
</dbReference>
<evidence type="ECO:0000259" key="4">
    <source>
        <dbReference type="PROSITE" id="PS01124"/>
    </source>
</evidence>
<dbReference type="Pfam" id="PF02311">
    <property type="entry name" value="AraC_binding"/>
    <property type="match status" value="1"/>
</dbReference>
<gene>
    <name evidence="5" type="ORF">PBLR_10750</name>
</gene>
<dbReference type="CDD" id="cd06986">
    <property type="entry name" value="cupin_MmsR-like_N"/>
    <property type="match status" value="1"/>
</dbReference>
<proteinExistence type="predicted"/>
<dbReference type="GO" id="GO:0003700">
    <property type="term" value="F:DNA-binding transcription factor activity"/>
    <property type="evidence" value="ECO:0007669"/>
    <property type="project" value="InterPro"/>
</dbReference>
<dbReference type="EMBL" id="LS992241">
    <property type="protein sequence ID" value="SYX82328.1"/>
    <property type="molecule type" value="Genomic_DNA"/>
</dbReference>
<dbReference type="PANTHER" id="PTHR43280:SF30">
    <property type="entry name" value="MMSAB OPERON REGULATORY PROTEIN"/>
    <property type="match status" value="1"/>
</dbReference>
<dbReference type="Gene3D" id="1.10.10.60">
    <property type="entry name" value="Homeodomain-like"/>
    <property type="match status" value="2"/>
</dbReference>
<dbReference type="InterPro" id="IPR018060">
    <property type="entry name" value="HTH_AraC"/>
</dbReference>
<dbReference type="SUPFAM" id="SSF46689">
    <property type="entry name" value="Homeodomain-like"/>
    <property type="match status" value="2"/>
</dbReference>
<evidence type="ECO:0000256" key="2">
    <source>
        <dbReference type="ARBA" id="ARBA00023125"/>
    </source>
</evidence>
<dbReference type="Proteomes" id="UP000304148">
    <property type="component" value="Chromosome"/>
</dbReference>
<dbReference type="PANTHER" id="PTHR43280">
    <property type="entry name" value="ARAC-FAMILY TRANSCRIPTIONAL REGULATOR"/>
    <property type="match status" value="1"/>
</dbReference>
<evidence type="ECO:0000256" key="3">
    <source>
        <dbReference type="ARBA" id="ARBA00023163"/>
    </source>
</evidence>
<dbReference type="AlphaFoldDB" id="A0A383R5V2"/>
<keyword evidence="3" id="KW-0804">Transcription</keyword>